<gene>
    <name evidence="2" type="ORF">HR057_04375</name>
</gene>
<reference evidence="2" key="1">
    <citation type="submission" date="2020-06" db="EMBL/GenBank/DDBJ databases">
        <title>A novel thermopfilic bacterium from Erzurum, Turkey.</title>
        <authorList>
            <person name="Adiguzel A."/>
            <person name="Ay H."/>
            <person name="Baltaci M.O."/>
        </authorList>
    </citation>
    <scope>NUCLEOTIDE SEQUENCE</scope>
    <source>
        <strain evidence="2">P2</strain>
    </source>
</reference>
<feature type="compositionally biased region" description="Basic and acidic residues" evidence="1">
    <location>
        <begin position="74"/>
        <end position="85"/>
    </location>
</feature>
<dbReference type="AlphaFoldDB" id="A0A8J8GFR8"/>
<sequence>MDDQEIQAIIKRLNEIEKKLTEIRQNIEFHIHIEKLDIHDPQLKELSFSLDKLDIKELSGALNLGNNFNPKVEQTPKIKGNEKKAQKTHQNRKQNDERVQNERKVQDKKVKTNEFKQAVPDIIIKVNGSIRDYR</sequence>
<protein>
    <recommendedName>
        <fullName evidence="4">Spore germination protein GerPC</fullName>
    </recommendedName>
</protein>
<dbReference type="EMBL" id="JABTTE010000003">
    <property type="protein sequence ID" value="NSL51001.1"/>
    <property type="molecule type" value="Genomic_DNA"/>
</dbReference>
<evidence type="ECO:0000313" key="2">
    <source>
        <dbReference type="EMBL" id="NSL51001.1"/>
    </source>
</evidence>
<dbReference type="RefSeq" id="WP_173730200.1">
    <property type="nucleotide sequence ID" value="NZ_JABTTE010000003.1"/>
</dbReference>
<evidence type="ECO:0000256" key="1">
    <source>
        <dbReference type="SAM" id="MobiDB-lite"/>
    </source>
</evidence>
<keyword evidence="3" id="KW-1185">Reference proteome</keyword>
<feature type="region of interest" description="Disordered" evidence="1">
    <location>
        <begin position="67"/>
        <end position="112"/>
    </location>
</feature>
<evidence type="ECO:0008006" key="4">
    <source>
        <dbReference type="Google" id="ProtNLM"/>
    </source>
</evidence>
<proteinExistence type="predicted"/>
<evidence type="ECO:0000313" key="3">
    <source>
        <dbReference type="Proteomes" id="UP000625804"/>
    </source>
</evidence>
<dbReference type="Proteomes" id="UP000625804">
    <property type="component" value="Unassembled WGS sequence"/>
</dbReference>
<comment type="caution">
    <text evidence="2">The sequence shown here is derived from an EMBL/GenBank/DDBJ whole genome shotgun (WGS) entry which is preliminary data.</text>
</comment>
<feature type="compositionally biased region" description="Basic and acidic residues" evidence="1">
    <location>
        <begin position="93"/>
        <end position="112"/>
    </location>
</feature>
<organism evidence="2 3">
    <name type="scientific">Calidifontibacillus erzurumensis</name>
    <dbReference type="NCBI Taxonomy" id="2741433"/>
    <lineage>
        <taxon>Bacteria</taxon>
        <taxon>Bacillati</taxon>
        <taxon>Bacillota</taxon>
        <taxon>Bacilli</taxon>
        <taxon>Bacillales</taxon>
        <taxon>Bacillaceae</taxon>
        <taxon>Calidifontibacillus/Schinkia group</taxon>
        <taxon>Calidifontibacillus</taxon>
    </lineage>
</organism>
<name>A0A8J8GFR8_9BACI</name>
<accession>A0A8J8GFR8</accession>